<keyword evidence="3" id="KW-1185">Reference proteome</keyword>
<name>A0ABW2H413_9ACTN</name>
<dbReference type="InterPro" id="IPR002934">
    <property type="entry name" value="Polymerase_NTP_transf_dom"/>
</dbReference>
<reference evidence="3" key="1">
    <citation type="journal article" date="2019" name="Int. J. Syst. Evol. Microbiol.">
        <title>The Global Catalogue of Microorganisms (GCM) 10K type strain sequencing project: providing services to taxonomists for standard genome sequencing and annotation.</title>
        <authorList>
            <consortium name="The Broad Institute Genomics Platform"/>
            <consortium name="The Broad Institute Genome Sequencing Center for Infectious Disease"/>
            <person name="Wu L."/>
            <person name="Ma J."/>
        </authorList>
    </citation>
    <scope>NUCLEOTIDE SEQUENCE [LARGE SCALE GENOMIC DNA]</scope>
    <source>
        <strain evidence="3">CGMCC 1.9106</strain>
    </source>
</reference>
<dbReference type="RefSeq" id="WP_376809458.1">
    <property type="nucleotide sequence ID" value="NZ_JBHTAC010000042.1"/>
</dbReference>
<dbReference type="SUPFAM" id="SSF81301">
    <property type="entry name" value="Nucleotidyltransferase"/>
    <property type="match status" value="1"/>
</dbReference>
<sequence>MSDIIDFCSEVVAGLAARGQLAGEPAVLVGSHARGTATAESDVDLLVLGQGPDYLLEMIGGRLVALSWRTPQEQSRRFAAPWSAVAEVPAWRAARIVRDAGGVAANLRAQAHAFTWDGLAAQADRWVAEQVTGLAEEAHKVAAALRTGRARMAAVQRNVLALRLPMVLAVHLRLLYDSENEVWDLVAAAAGGVWADAQDAALGLHGLPPDLSCRAALDLYREAAAMVADLLDPRQAAVVARAALAG</sequence>
<proteinExistence type="predicted"/>
<accession>A0ABW2H413</accession>
<dbReference type="CDD" id="cd05403">
    <property type="entry name" value="NT_KNTase_like"/>
    <property type="match status" value="1"/>
</dbReference>
<evidence type="ECO:0000259" key="1">
    <source>
        <dbReference type="Pfam" id="PF01909"/>
    </source>
</evidence>
<dbReference type="InterPro" id="IPR043519">
    <property type="entry name" value="NT_sf"/>
</dbReference>
<comment type="caution">
    <text evidence="2">The sequence shown here is derived from an EMBL/GenBank/DDBJ whole genome shotgun (WGS) entry which is preliminary data.</text>
</comment>
<organism evidence="2 3">
    <name type="scientific">Catellatospora aurea</name>
    <dbReference type="NCBI Taxonomy" id="1337874"/>
    <lineage>
        <taxon>Bacteria</taxon>
        <taxon>Bacillati</taxon>
        <taxon>Actinomycetota</taxon>
        <taxon>Actinomycetes</taxon>
        <taxon>Micromonosporales</taxon>
        <taxon>Micromonosporaceae</taxon>
        <taxon>Catellatospora</taxon>
    </lineage>
</organism>
<dbReference type="Proteomes" id="UP001596392">
    <property type="component" value="Unassembled WGS sequence"/>
</dbReference>
<dbReference type="EMBL" id="JBHTAC010000042">
    <property type="protein sequence ID" value="MFC7246663.1"/>
    <property type="molecule type" value="Genomic_DNA"/>
</dbReference>
<gene>
    <name evidence="2" type="ORF">ACFQO7_29635</name>
</gene>
<dbReference type="Gene3D" id="3.30.460.10">
    <property type="entry name" value="Beta Polymerase, domain 2"/>
    <property type="match status" value="1"/>
</dbReference>
<protein>
    <submittedName>
        <fullName evidence="2">Nucleotidyltransferase family protein</fullName>
    </submittedName>
</protein>
<feature type="domain" description="Polymerase nucleotidyl transferase" evidence="1">
    <location>
        <begin position="25"/>
        <end position="54"/>
    </location>
</feature>
<dbReference type="Pfam" id="PF01909">
    <property type="entry name" value="NTP_transf_2"/>
    <property type="match status" value="1"/>
</dbReference>
<evidence type="ECO:0000313" key="2">
    <source>
        <dbReference type="EMBL" id="MFC7246663.1"/>
    </source>
</evidence>
<evidence type="ECO:0000313" key="3">
    <source>
        <dbReference type="Proteomes" id="UP001596392"/>
    </source>
</evidence>